<reference evidence="1 2" key="1">
    <citation type="journal article" date="2012" name="J. Bacteriol.">
        <title>Draft genome of Streptomyces tsukubaensis NRRL 18488, the producer of the clinically important immunosuppressant tacrolimus (FK506).</title>
        <authorList>
            <person name="Barreiro C."/>
            <person name="Prieto C."/>
            <person name="Sola-Landa A."/>
            <person name="Solera E."/>
            <person name="Martinez-Castro M."/>
            <person name="Perez-Redondo R."/>
            <person name="Garcia-Estrada C."/>
            <person name="Aparicio J.F."/>
            <person name="Fernandez-Martinez L.T."/>
            <person name="Santos-Aberturas J."/>
            <person name="Salehi-Najafabadi Z."/>
            <person name="Rodriguez-Garcia A."/>
            <person name="Tauch A."/>
            <person name="Martin J.F."/>
        </authorList>
    </citation>
    <scope>NUCLEOTIDE SEQUENCE [LARGE SCALE GENOMIC DNA]</scope>
    <source>
        <strain evidence="2">DSM 42081 / NBRC 108919 / NRRL 18488 / 9993</strain>
    </source>
</reference>
<dbReference type="EMBL" id="CP029159">
    <property type="protein sequence ID" value="QKM70051.1"/>
    <property type="molecule type" value="Genomic_DNA"/>
</dbReference>
<name>I2MXD4_STRT9</name>
<accession>I2MXD4</accession>
<evidence type="ECO:0000313" key="1">
    <source>
        <dbReference type="EMBL" id="QKM70051.1"/>
    </source>
</evidence>
<evidence type="ECO:0000313" key="2">
    <source>
        <dbReference type="Proteomes" id="UP000005940"/>
    </source>
</evidence>
<gene>
    <name evidence="1" type="ORF">STSU_025900</name>
</gene>
<protein>
    <submittedName>
        <fullName evidence="1">Uncharacterized protein</fullName>
    </submittedName>
</protein>
<keyword evidence="2" id="KW-1185">Reference proteome</keyword>
<dbReference type="AlphaFoldDB" id="I2MXD4"/>
<dbReference type="Proteomes" id="UP000005940">
    <property type="component" value="Chromosome"/>
</dbReference>
<proteinExistence type="predicted"/>
<organism evidence="1 2">
    <name type="scientific">Streptomyces tsukubensis (strain DSM 42081 / NBRC 108919 / NRRL 18488 / 9993)</name>
    <dbReference type="NCBI Taxonomy" id="1114943"/>
    <lineage>
        <taxon>Bacteria</taxon>
        <taxon>Bacillati</taxon>
        <taxon>Actinomycetota</taxon>
        <taxon>Actinomycetes</taxon>
        <taxon>Kitasatosporales</taxon>
        <taxon>Streptomycetaceae</taxon>
        <taxon>Streptomyces</taxon>
    </lineage>
</organism>
<dbReference type="RefSeq" id="WP_006349606.1">
    <property type="nucleotide sequence ID" value="NZ_CP029159.1"/>
</dbReference>
<sequence>MRLVEWDRRFKLWNYAFSYSQLLLRAVPKDDSDTRIDVLFSNVRHMNTPAYFDRLEIDRGDIERDRELLGITEVPDLPFEVFILNQGLGFVLATHCQWHEDNEWVDAPSHFGPFRQVK</sequence>